<organism evidence="4 5">
    <name type="scientific">Bionectria ochroleuca</name>
    <name type="common">Gliocladium roseum</name>
    <dbReference type="NCBI Taxonomy" id="29856"/>
    <lineage>
        <taxon>Eukaryota</taxon>
        <taxon>Fungi</taxon>
        <taxon>Dikarya</taxon>
        <taxon>Ascomycota</taxon>
        <taxon>Pezizomycotina</taxon>
        <taxon>Sordariomycetes</taxon>
        <taxon>Hypocreomycetidae</taxon>
        <taxon>Hypocreales</taxon>
        <taxon>Bionectriaceae</taxon>
        <taxon>Clonostachys</taxon>
    </lineage>
</organism>
<dbReference type="InterPro" id="IPR004839">
    <property type="entry name" value="Aminotransferase_I/II_large"/>
</dbReference>
<dbReference type="PROSITE" id="PS00105">
    <property type="entry name" value="AA_TRANSFER_CLASS_1"/>
    <property type="match status" value="1"/>
</dbReference>
<dbReference type="PRINTS" id="PR00753">
    <property type="entry name" value="ACCSYNTHASE"/>
</dbReference>
<accession>A0ABY6UVJ0</accession>
<proteinExistence type="inferred from homology"/>
<gene>
    <name evidence="4" type="ORF">CLO192961_LOCUS367158</name>
</gene>
<evidence type="ECO:0000256" key="1">
    <source>
        <dbReference type="ARBA" id="ARBA00007441"/>
    </source>
</evidence>
<feature type="domain" description="Aminotransferase class I/classII large" evidence="3">
    <location>
        <begin position="282"/>
        <end position="622"/>
    </location>
</feature>
<dbReference type="Pfam" id="PF00155">
    <property type="entry name" value="Aminotran_1_2"/>
    <property type="match status" value="1"/>
</dbReference>
<dbReference type="Proteomes" id="UP000766486">
    <property type="component" value="Unassembled WGS sequence"/>
</dbReference>
<protein>
    <recommendedName>
        <fullName evidence="3">Aminotransferase class I/classII large domain-containing protein</fullName>
    </recommendedName>
</protein>
<name>A0ABY6UVJ0_BIOOC</name>
<dbReference type="PANTHER" id="PTHR43795:SF39">
    <property type="entry name" value="AMINOTRANSFERASE CLASS I_CLASSII DOMAIN-CONTAINING PROTEIN"/>
    <property type="match status" value="1"/>
</dbReference>
<dbReference type="CDD" id="cd00609">
    <property type="entry name" value="AAT_like"/>
    <property type="match status" value="1"/>
</dbReference>
<sequence>MGAPKNIVAESIFATVNPAIHKRPTRASLNDDEGTFLVQANFSWSPIIESSPNDGRDYTVLPVDVSITPALSTGFINDQAEQSNDINYLLYWILASTTALKELSWSGQIFLVIPKRAGYIVQTKLFQHRAIDFSELGLVHDRTTFAQEVKCGPTDDIESVFGSYLVAIARKRSNAGLCDEDTLRKEIDVRLGFEWRSDQHPEHETLADVSEKVPKLSARGTDWSKFNIGDSQDLYDPVNNPNGVVRLTNAHNGFLHDELAEFINSHNHFDKGDCSYGKGDAGTLRLRTAMANHLNEYFVPVSSFDAEQITFAAGITSLSEISAMVLCDPGDAIMIGRPCHSGFEKDLCMRTGVNIEWVSFAGDYQFSLLEVADYDAAFEEAKARGSNIRALIICNPHNPLGQCYPPDTLKAIMEFCASKGIHLISDEVYALSTYERVDRPSEKFTSVRSIDTSGIIDPRQVHVLYGMSKDYGAGGMRLGCVISQNTDFTKAVQAVSRFASPSKFSMALAAKFLEDRQFVHQFLQKSQSKLLQGRLYAEELLKQTDIPFHDKGNSGLAIWLDLRGFIPSLGANYDPWFAEQLISKRFEEAGVLVDGGAVFSAPTAGRFRIVFSVDSETLREGIK</sequence>
<evidence type="ECO:0000313" key="4">
    <source>
        <dbReference type="EMBL" id="VUC33965.1"/>
    </source>
</evidence>
<dbReference type="InterPro" id="IPR015421">
    <property type="entry name" value="PyrdxlP-dep_Trfase_major"/>
</dbReference>
<keyword evidence="5" id="KW-1185">Reference proteome</keyword>
<evidence type="ECO:0000259" key="3">
    <source>
        <dbReference type="Pfam" id="PF00155"/>
    </source>
</evidence>
<comment type="similarity">
    <text evidence="1">Belongs to the class-I pyridoxal-phosphate-dependent aminotransferase family.</text>
</comment>
<feature type="non-terminal residue" evidence="4">
    <location>
        <position position="623"/>
    </location>
</feature>
<dbReference type="Gene3D" id="3.90.1150.10">
    <property type="entry name" value="Aspartate Aminotransferase, domain 1"/>
    <property type="match status" value="1"/>
</dbReference>
<evidence type="ECO:0000256" key="2">
    <source>
        <dbReference type="ARBA" id="ARBA00022898"/>
    </source>
</evidence>
<comment type="caution">
    <text evidence="4">The sequence shown here is derived from an EMBL/GenBank/DDBJ whole genome shotgun (WGS) entry which is preliminary data.</text>
</comment>
<dbReference type="InterPro" id="IPR015424">
    <property type="entry name" value="PyrdxlP-dep_Trfase"/>
</dbReference>
<dbReference type="SUPFAM" id="SSF53383">
    <property type="entry name" value="PLP-dependent transferases"/>
    <property type="match status" value="1"/>
</dbReference>
<dbReference type="InterPro" id="IPR015422">
    <property type="entry name" value="PyrdxlP-dep_Trfase_small"/>
</dbReference>
<dbReference type="EMBL" id="CABFNS010000873">
    <property type="protein sequence ID" value="VUC33965.1"/>
    <property type="molecule type" value="Genomic_DNA"/>
</dbReference>
<reference evidence="4 5" key="1">
    <citation type="submission" date="2019-06" db="EMBL/GenBank/DDBJ databases">
        <authorList>
            <person name="Broberg M."/>
        </authorList>
    </citation>
    <scope>NUCLEOTIDE SEQUENCE [LARGE SCALE GENOMIC DNA]</scope>
</reference>
<dbReference type="Gene3D" id="3.40.640.10">
    <property type="entry name" value="Type I PLP-dependent aspartate aminotransferase-like (Major domain)"/>
    <property type="match status" value="1"/>
</dbReference>
<keyword evidence="2" id="KW-0663">Pyridoxal phosphate</keyword>
<evidence type="ECO:0000313" key="5">
    <source>
        <dbReference type="Proteomes" id="UP000766486"/>
    </source>
</evidence>
<dbReference type="PANTHER" id="PTHR43795">
    <property type="entry name" value="BIFUNCTIONAL ASPARTATE AMINOTRANSFERASE AND GLUTAMATE/ASPARTATE-PREPHENATE AMINOTRANSFERASE-RELATED"/>
    <property type="match status" value="1"/>
</dbReference>
<dbReference type="InterPro" id="IPR050478">
    <property type="entry name" value="Ethylene_sulfur-biosynth"/>
</dbReference>
<dbReference type="InterPro" id="IPR004838">
    <property type="entry name" value="NHTrfase_class1_PyrdxlP-BS"/>
</dbReference>